<gene>
    <name evidence="1" type="ORF">SNOG_03686</name>
</gene>
<dbReference type="Proteomes" id="UP000001055">
    <property type="component" value="Unassembled WGS sequence"/>
</dbReference>
<sequence>MSSNNSLSVSDWPCTLKILSSNVDEAVYHRSHVEKDQE</sequence>
<dbReference type="GeneID" id="5971101"/>
<organism evidence="1 2">
    <name type="scientific">Phaeosphaeria nodorum (strain SN15 / ATCC MYA-4574 / FGSC 10173)</name>
    <name type="common">Glume blotch fungus</name>
    <name type="synonym">Parastagonospora nodorum</name>
    <dbReference type="NCBI Taxonomy" id="321614"/>
    <lineage>
        <taxon>Eukaryota</taxon>
        <taxon>Fungi</taxon>
        <taxon>Dikarya</taxon>
        <taxon>Ascomycota</taxon>
        <taxon>Pezizomycotina</taxon>
        <taxon>Dothideomycetes</taxon>
        <taxon>Pleosporomycetidae</taxon>
        <taxon>Pleosporales</taxon>
        <taxon>Pleosporineae</taxon>
        <taxon>Phaeosphaeriaceae</taxon>
        <taxon>Parastagonospora</taxon>
    </lineage>
</organism>
<evidence type="ECO:0000313" key="1">
    <source>
        <dbReference type="EMBL" id="EAT88891.1"/>
    </source>
</evidence>
<accession>Q0UX28</accession>
<dbReference type="InParanoid" id="Q0UX28"/>
<dbReference type="RefSeq" id="XP_001794238.1">
    <property type="nucleotide sequence ID" value="XM_001794186.1"/>
</dbReference>
<proteinExistence type="predicted"/>
<dbReference type="AlphaFoldDB" id="Q0UX28"/>
<name>Q0UX28_PHANO</name>
<protein>
    <submittedName>
        <fullName evidence="1">Uncharacterized protein</fullName>
    </submittedName>
</protein>
<evidence type="ECO:0000313" key="2">
    <source>
        <dbReference type="Proteomes" id="UP000001055"/>
    </source>
</evidence>
<dbReference type="EMBL" id="CH445329">
    <property type="protein sequence ID" value="EAT88891.1"/>
    <property type="molecule type" value="Genomic_DNA"/>
</dbReference>
<dbReference type="KEGG" id="pno:SNOG_03686"/>
<reference evidence="2" key="1">
    <citation type="journal article" date="2007" name="Plant Cell">
        <title>Dothideomycete-plant interactions illuminated by genome sequencing and EST analysis of the wheat pathogen Stagonospora nodorum.</title>
        <authorList>
            <person name="Hane J.K."/>
            <person name="Lowe R.G."/>
            <person name="Solomon P.S."/>
            <person name="Tan K.C."/>
            <person name="Schoch C.L."/>
            <person name="Spatafora J.W."/>
            <person name="Crous P.W."/>
            <person name="Kodira C."/>
            <person name="Birren B.W."/>
            <person name="Galagan J.E."/>
            <person name="Torriani S.F."/>
            <person name="McDonald B.A."/>
            <person name="Oliver R.P."/>
        </authorList>
    </citation>
    <scope>NUCLEOTIDE SEQUENCE [LARGE SCALE GENOMIC DNA]</scope>
    <source>
        <strain evidence="2">SN15 / ATCC MYA-4574 / FGSC 10173</strain>
    </source>
</reference>